<sequence length="211" mass="22340">MKLQVAIDRVDVPAAMEMIRQVEAYADIVEIGTSLIKDFGLENSVGALTRTFPAQDFLADIKTCDEGAYEFRKTYEAGAAVATVMGFSSSATIRACAEVADAFGRDYLIDLLACDAARVRQIAAEFPRAIFCIHLPSDCVGEGLGALIEEMAGQLRAAAKTPRIAAAGGVQLASVPLLRRCGIEIGIVGSAVTKAADPAAEARAFHKAMRE</sequence>
<evidence type="ECO:0000313" key="4">
    <source>
        <dbReference type="Proteomes" id="UP000004067"/>
    </source>
</evidence>
<dbReference type="RefSeq" id="WP_006305292.1">
    <property type="nucleotide sequence ID" value="NZ_GL892076.1"/>
</dbReference>
<dbReference type="AlphaFoldDB" id="F5RJL6"/>
<feature type="domain" description="Orotidine 5'-phosphate decarboxylase" evidence="2">
    <location>
        <begin position="2"/>
        <end position="205"/>
    </location>
</feature>
<evidence type="ECO:0000259" key="2">
    <source>
        <dbReference type="SMART" id="SM00934"/>
    </source>
</evidence>
<dbReference type="SUPFAM" id="SSF51366">
    <property type="entry name" value="Ribulose-phoshate binding barrel"/>
    <property type="match status" value="1"/>
</dbReference>
<dbReference type="Gene3D" id="3.20.20.70">
    <property type="entry name" value="Aldolase class I"/>
    <property type="match status" value="1"/>
</dbReference>
<dbReference type="InterPro" id="IPR011060">
    <property type="entry name" value="RibuloseP-bd_barrel"/>
</dbReference>
<dbReference type="GO" id="GO:0033982">
    <property type="term" value="F:3-dehydro-L-gulonate-6-phosphate decarboxylase activity"/>
    <property type="evidence" value="ECO:0007669"/>
    <property type="project" value="TreeGrafter"/>
</dbReference>
<keyword evidence="1 3" id="KW-0456">Lyase</keyword>
<dbReference type="GO" id="GO:0006207">
    <property type="term" value="P:'de novo' pyrimidine nucleobase biosynthetic process"/>
    <property type="evidence" value="ECO:0007669"/>
    <property type="project" value="InterPro"/>
</dbReference>
<comment type="caution">
    <text evidence="3">The sequence shown here is derived from an EMBL/GenBank/DDBJ whole genome shotgun (WGS) entry which is preliminary data.</text>
</comment>
<organism evidence="3 4">
    <name type="scientific">Centipeda periodontii DSM 2778</name>
    <dbReference type="NCBI Taxonomy" id="888060"/>
    <lineage>
        <taxon>Bacteria</taxon>
        <taxon>Bacillati</taxon>
        <taxon>Bacillota</taxon>
        <taxon>Negativicutes</taxon>
        <taxon>Selenomonadales</taxon>
        <taxon>Selenomonadaceae</taxon>
        <taxon>Centipeda</taxon>
    </lineage>
</organism>
<gene>
    <name evidence="3" type="primary">hxlA</name>
    <name evidence="3" type="ORF">HMPREF9081_0451</name>
</gene>
<dbReference type="Pfam" id="PF00215">
    <property type="entry name" value="OMPdecase"/>
    <property type="match status" value="1"/>
</dbReference>
<dbReference type="InterPro" id="IPR013785">
    <property type="entry name" value="Aldolase_TIM"/>
</dbReference>
<dbReference type="OrthoDB" id="43475at2"/>
<dbReference type="PANTHER" id="PTHR35039">
    <property type="entry name" value="3-KETO-L-GULONATE-6-PHOSPHATE DECARBOXYLASE SGBH-RELATED"/>
    <property type="match status" value="1"/>
</dbReference>
<name>F5RJL6_9FIRM</name>
<dbReference type="Proteomes" id="UP000004067">
    <property type="component" value="Unassembled WGS sequence"/>
</dbReference>
<protein>
    <submittedName>
        <fullName evidence="3">Hexulose-6-phosphate synthase</fullName>
        <ecNumber evidence="3">4.1.2.-</ecNumber>
    </submittedName>
</protein>
<dbReference type="EC" id="4.1.2.-" evidence="3"/>
<dbReference type="GO" id="GO:0004590">
    <property type="term" value="F:orotidine-5'-phosphate decarboxylase activity"/>
    <property type="evidence" value="ECO:0007669"/>
    <property type="project" value="InterPro"/>
</dbReference>
<dbReference type="SMART" id="SM00934">
    <property type="entry name" value="OMPdecase"/>
    <property type="match status" value="1"/>
</dbReference>
<dbReference type="GO" id="GO:0019854">
    <property type="term" value="P:L-ascorbic acid catabolic process"/>
    <property type="evidence" value="ECO:0007669"/>
    <property type="project" value="TreeGrafter"/>
</dbReference>
<proteinExistence type="predicted"/>
<dbReference type="eggNOG" id="COG0269">
    <property type="taxonomic scope" value="Bacteria"/>
</dbReference>
<dbReference type="InterPro" id="IPR001754">
    <property type="entry name" value="OMPdeCOase_dom"/>
</dbReference>
<keyword evidence="4" id="KW-1185">Reference proteome</keyword>
<dbReference type="EMBL" id="AFHQ01000012">
    <property type="protein sequence ID" value="EGK61667.1"/>
    <property type="molecule type" value="Genomic_DNA"/>
</dbReference>
<reference evidence="3 4" key="1">
    <citation type="submission" date="2011-04" db="EMBL/GenBank/DDBJ databases">
        <authorList>
            <person name="Muzny D."/>
            <person name="Qin X."/>
            <person name="Deng J."/>
            <person name="Jiang H."/>
            <person name="Liu Y."/>
            <person name="Qu J."/>
            <person name="Song X.-Z."/>
            <person name="Zhang L."/>
            <person name="Thornton R."/>
            <person name="Coyle M."/>
            <person name="Francisco L."/>
            <person name="Jackson L."/>
            <person name="Javaid M."/>
            <person name="Korchina V."/>
            <person name="Kovar C."/>
            <person name="Mata R."/>
            <person name="Mathew T."/>
            <person name="Ngo R."/>
            <person name="Nguyen L."/>
            <person name="Nguyen N."/>
            <person name="Okwuonu G."/>
            <person name="Ongeri F."/>
            <person name="Pham C."/>
            <person name="Simmons D."/>
            <person name="Wilczek-Boney K."/>
            <person name="Hale W."/>
            <person name="Jakkamsetti A."/>
            <person name="Pham P."/>
            <person name="Ruth R."/>
            <person name="San Lucas F."/>
            <person name="Warren J."/>
            <person name="Zhang J."/>
            <person name="Zhao Z."/>
            <person name="Zhou C."/>
            <person name="Zhu D."/>
            <person name="Lee S."/>
            <person name="Bess C."/>
            <person name="Blankenburg K."/>
            <person name="Forbes L."/>
            <person name="Fu Q."/>
            <person name="Gubbala S."/>
            <person name="Hirani K."/>
            <person name="Jayaseelan J.C."/>
            <person name="Lara F."/>
            <person name="Munidasa M."/>
            <person name="Palculict T."/>
            <person name="Patil S."/>
            <person name="Pu L.-L."/>
            <person name="Saada N."/>
            <person name="Tang L."/>
            <person name="Weissenberger G."/>
            <person name="Zhu Y."/>
            <person name="Hemphill L."/>
            <person name="Shang Y."/>
            <person name="Youmans B."/>
            <person name="Ayvaz T."/>
            <person name="Ross M."/>
            <person name="Santibanez J."/>
            <person name="Aqrawi P."/>
            <person name="Gross S."/>
            <person name="Joshi V."/>
            <person name="Fowler G."/>
            <person name="Nazareth L."/>
            <person name="Reid J."/>
            <person name="Worley K."/>
            <person name="Petrosino J."/>
            <person name="Highlander S."/>
            <person name="Gibbs R."/>
        </authorList>
    </citation>
    <scope>NUCLEOTIDE SEQUENCE [LARGE SCALE GENOMIC DNA]</scope>
    <source>
        <strain evidence="3 4">DSM 2778</strain>
    </source>
</reference>
<accession>F5RJL6</accession>
<dbReference type="STRING" id="888060.HMPREF9081_0451"/>
<dbReference type="PANTHER" id="PTHR35039:SF3">
    <property type="entry name" value="3-KETO-L-GULONATE-6-PHOSPHATE DECARBOXYLASE SGBH-RELATED"/>
    <property type="match status" value="1"/>
</dbReference>
<evidence type="ECO:0000256" key="1">
    <source>
        <dbReference type="ARBA" id="ARBA00023239"/>
    </source>
</evidence>
<dbReference type="HOGENOM" id="CLU_081825_1_0_9"/>
<evidence type="ECO:0000313" key="3">
    <source>
        <dbReference type="EMBL" id="EGK61667.1"/>
    </source>
</evidence>